<keyword evidence="4" id="KW-1185">Reference proteome</keyword>
<reference evidence="4" key="1">
    <citation type="journal article" date="2012" name="Science">
        <title>The Paleozoic origin of enzymatic lignin decomposition reconstructed from 31 fungal genomes.</title>
        <authorList>
            <person name="Floudas D."/>
            <person name="Binder M."/>
            <person name="Riley R."/>
            <person name="Barry K."/>
            <person name="Blanchette R.A."/>
            <person name="Henrissat B."/>
            <person name="Martinez A.T."/>
            <person name="Otillar R."/>
            <person name="Spatafora J.W."/>
            <person name="Yadav J.S."/>
            <person name="Aerts A."/>
            <person name="Benoit I."/>
            <person name="Boyd A."/>
            <person name="Carlson A."/>
            <person name="Copeland A."/>
            <person name="Coutinho P.M."/>
            <person name="de Vries R.P."/>
            <person name="Ferreira P."/>
            <person name="Findley K."/>
            <person name="Foster B."/>
            <person name="Gaskell J."/>
            <person name="Glotzer D."/>
            <person name="Gorecki P."/>
            <person name="Heitman J."/>
            <person name="Hesse C."/>
            <person name="Hori C."/>
            <person name="Igarashi K."/>
            <person name="Jurgens J.A."/>
            <person name="Kallen N."/>
            <person name="Kersten P."/>
            <person name="Kohler A."/>
            <person name="Kuees U."/>
            <person name="Kumar T.K.A."/>
            <person name="Kuo A."/>
            <person name="LaButti K."/>
            <person name="Larrondo L.F."/>
            <person name="Lindquist E."/>
            <person name="Ling A."/>
            <person name="Lombard V."/>
            <person name="Lucas S."/>
            <person name="Lundell T."/>
            <person name="Martin R."/>
            <person name="McLaughlin D.J."/>
            <person name="Morgenstern I."/>
            <person name="Morin E."/>
            <person name="Murat C."/>
            <person name="Nagy L.G."/>
            <person name="Nolan M."/>
            <person name="Ohm R.A."/>
            <person name="Patyshakuliyeva A."/>
            <person name="Rokas A."/>
            <person name="Ruiz-Duenas F.J."/>
            <person name="Sabat G."/>
            <person name="Salamov A."/>
            <person name="Samejima M."/>
            <person name="Schmutz J."/>
            <person name="Slot J.C."/>
            <person name="St John F."/>
            <person name="Stenlid J."/>
            <person name="Sun H."/>
            <person name="Sun S."/>
            <person name="Syed K."/>
            <person name="Tsang A."/>
            <person name="Wiebenga A."/>
            <person name="Young D."/>
            <person name="Pisabarro A."/>
            <person name="Eastwood D.C."/>
            <person name="Martin F."/>
            <person name="Cullen D."/>
            <person name="Grigoriev I.V."/>
            <person name="Hibbett D.S."/>
        </authorList>
    </citation>
    <scope>NUCLEOTIDE SEQUENCE [LARGE SCALE GENOMIC DNA]</scope>
    <source>
        <strain evidence="4">RWD-64-598 SS2</strain>
    </source>
</reference>
<feature type="chain" id="PRO_5024336225" description="Phytocyanin domain-containing protein" evidence="1">
    <location>
        <begin position="19"/>
        <end position="408"/>
    </location>
</feature>
<sequence length="408" mass="42460">MLFTLFVSLAAFTGAVRAAPVMPSMNSWTSPSVSSPSWSSSSAPAMMTGGSWDGSSGSSASSEGSWDASSSVNSWGSSTDTWTSAAPTYVASSTSSAAATYSTPSYGSGSWNWGNESPYDSCVQSCLASYGTPTATYMPPSSTMTGTASSGSTGTGTTHTIIVAPTQGVLRYVPFAVNASAGDMVEFVWNANEHTVTKSSQLTICNETTSEPFNSGEQNQTSTFTQMVNSTDSIFFYCATPGHCEKGMFGILNPPNADTSSNMTVASMMPSMVANNSVMSAMWSYTQMMTANNSLAAAWGSTMDLSNMPDWSWQYVMENVMYTRTFLAANPSVMSPDGTVNLSNASMPFAIPMDVTATMMSNGTMSSGSGTAAASSSTMFPTSNGARGFTASNSLVALATIAAIFFII</sequence>
<evidence type="ECO:0000259" key="2">
    <source>
        <dbReference type="Pfam" id="PF02298"/>
    </source>
</evidence>
<protein>
    <recommendedName>
        <fullName evidence="2">Phytocyanin domain-containing protein</fullName>
    </recommendedName>
</protein>
<name>A0A5M3N2S9_CONPW</name>
<dbReference type="PANTHER" id="PTHR34883:SF15">
    <property type="entry name" value="EXTRACELLULAR SERINE-RICH PROTEIN"/>
    <property type="match status" value="1"/>
</dbReference>
<evidence type="ECO:0000313" key="3">
    <source>
        <dbReference type="EMBL" id="EIW85221.1"/>
    </source>
</evidence>
<organism evidence="3 4">
    <name type="scientific">Coniophora puteana (strain RWD-64-598)</name>
    <name type="common">Brown rot fungus</name>
    <dbReference type="NCBI Taxonomy" id="741705"/>
    <lineage>
        <taxon>Eukaryota</taxon>
        <taxon>Fungi</taxon>
        <taxon>Dikarya</taxon>
        <taxon>Basidiomycota</taxon>
        <taxon>Agaricomycotina</taxon>
        <taxon>Agaricomycetes</taxon>
        <taxon>Agaricomycetidae</taxon>
        <taxon>Boletales</taxon>
        <taxon>Coniophorineae</taxon>
        <taxon>Coniophoraceae</taxon>
        <taxon>Coniophora</taxon>
    </lineage>
</organism>
<dbReference type="GeneID" id="19211204"/>
<feature type="domain" description="Phytocyanin" evidence="2">
    <location>
        <begin position="180"/>
        <end position="248"/>
    </location>
</feature>
<dbReference type="Proteomes" id="UP000053558">
    <property type="component" value="Unassembled WGS sequence"/>
</dbReference>
<dbReference type="InterPro" id="IPR008972">
    <property type="entry name" value="Cupredoxin"/>
</dbReference>
<dbReference type="PANTHER" id="PTHR34883">
    <property type="entry name" value="SERINE-RICH PROTEIN, PUTATIVE-RELATED-RELATED"/>
    <property type="match status" value="1"/>
</dbReference>
<dbReference type="RefSeq" id="XP_007764776.1">
    <property type="nucleotide sequence ID" value="XM_007766586.1"/>
</dbReference>
<dbReference type="SUPFAM" id="SSF49503">
    <property type="entry name" value="Cupredoxins"/>
    <property type="match status" value="1"/>
</dbReference>
<evidence type="ECO:0000256" key="1">
    <source>
        <dbReference type="SAM" id="SignalP"/>
    </source>
</evidence>
<feature type="signal peptide" evidence="1">
    <location>
        <begin position="1"/>
        <end position="18"/>
    </location>
</feature>
<keyword evidence="1" id="KW-0732">Signal</keyword>
<dbReference type="Pfam" id="PF02298">
    <property type="entry name" value="Cu_bind_like"/>
    <property type="match status" value="1"/>
</dbReference>
<dbReference type="InterPro" id="IPR003245">
    <property type="entry name" value="Phytocyanin_dom"/>
</dbReference>
<gene>
    <name evidence="3" type="ORF">CONPUDRAFT_87708</name>
</gene>
<dbReference type="KEGG" id="cput:CONPUDRAFT_87708"/>
<dbReference type="InterPro" id="IPR052953">
    <property type="entry name" value="Ser-rich/MCO-related"/>
</dbReference>
<dbReference type="GO" id="GO:0009055">
    <property type="term" value="F:electron transfer activity"/>
    <property type="evidence" value="ECO:0007669"/>
    <property type="project" value="InterPro"/>
</dbReference>
<dbReference type="Gene3D" id="2.60.40.420">
    <property type="entry name" value="Cupredoxins - blue copper proteins"/>
    <property type="match status" value="1"/>
</dbReference>
<dbReference type="OrthoDB" id="2331100at2759"/>
<evidence type="ECO:0000313" key="4">
    <source>
        <dbReference type="Proteomes" id="UP000053558"/>
    </source>
</evidence>
<accession>A0A5M3N2S9</accession>
<dbReference type="EMBL" id="JH711574">
    <property type="protein sequence ID" value="EIW85221.1"/>
    <property type="molecule type" value="Genomic_DNA"/>
</dbReference>
<comment type="caution">
    <text evidence="3">The sequence shown here is derived from an EMBL/GenBank/DDBJ whole genome shotgun (WGS) entry which is preliminary data.</text>
</comment>
<dbReference type="AlphaFoldDB" id="A0A5M3N2S9"/>
<dbReference type="OMA" id="QLELCNK"/>
<proteinExistence type="predicted"/>